<accession>G0PDP4</accession>
<dbReference type="Proteomes" id="UP000008068">
    <property type="component" value="Unassembled WGS sequence"/>
</dbReference>
<reference evidence="3" key="1">
    <citation type="submission" date="2011-07" db="EMBL/GenBank/DDBJ databases">
        <authorList>
            <consortium name="Caenorhabditis brenneri Sequencing and Analysis Consortium"/>
            <person name="Wilson R.K."/>
        </authorList>
    </citation>
    <scope>NUCLEOTIDE SEQUENCE [LARGE SCALE GENOMIC DNA]</scope>
    <source>
        <strain evidence="3">PB2801</strain>
    </source>
</reference>
<organism evidence="3">
    <name type="scientific">Caenorhabditis brenneri</name>
    <name type="common">Nematode worm</name>
    <dbReference type="NCBI Taxonomy" id="135651"/>
    <lineage>
        <taxon>Eukaryota</taxon>
        <taxon>Metazoa</taxon>
        <taxon>Ecdysozoa</taxon>
        <taxon>Nematoda</taxon>
        <taxon>Chromadorea</taxon>
        <taxon>Rhabditida</taxon>
        <taxon>Rhabditina</taxon>
        <taxon>Rhabditomorpha</taxon>
        <taxon>Rhabditoidea</taxon>
        <taxon>Rhabditidae</taxon>
        <taxon>Peloderinae</taxon>
        <taxon>Caenorhabditis</taxon>
    </lineage>
</organism>
<dbReference type="HOGENOM" id="CLU_3427998_0_0_1"/>
<sequence>WIETVPIRDASSSTRNSVHPA</sequence>
<proteinExistence type="predicted"/>
<evidence type="ECO:0000313" key="3">
    <source>
        <dbReference type="Proteomes" id="UP000008068"/>
    </source>
</evidence>
<dbReference type="EMBL" id="GL380284">
    <property type="protein sequence ID" value="EGT51932.1"/>
    <property type="molecule type" value="Genomic_DNA"/>
</dbReference>
<dbReference type="AlphaFoldDB" id="G0PDP4"/>
<keyword evidence="3" id="KW-1185">Reference proteome</keyword>
<name>G0PDP4_CAEBE</name>
<gene>
    <name evidence="2" type="ORF">CAEBREN_28450</name>
</gene>
<feature type="region of interest" description="Disordered" evidence="1">
    <location>
        <begin position="1"/>
        <end position="21"/>
    </location>
</feature>
<evidence type="ECO:0000313" key="2">
    <source>
        <dbReference type="EMBL" id="EGT51932.1"/>
    </source>
</evidence>
<dbReference type="InParanoid" id="G0PDP4"/>
<protein>
    <submittedName>
        <fullName evidence="2">Uncharacterized protein</fullName>
    </submittedName>
</protein>
<evidence type="ECO:0000256" key="1">
    <source>
        <dbReference type="SAM" id="MobiDB-lite"/>
    </source>
</evidence>
<feature type="compositionally biased region" description="Polar residues" evidence="1">
    <location>
        <begin position="10"/>
        <end position="21"/>
    </location>
</feature>
<feature type="non-terminal residue" evidence="2">
    <location>
        <position position="1"/>
    </location>
</feature>